<sequence>MSYPDSRIKDFLVEREIRRIQIQAQIFKNLTIFSIDRSKTLFEKDKSSFRDLTKTFLQNSNSISSFLSSELTTIKMFQESKRIRVAYHDIVKTLANVSDNFEDRIREFKIQKFDAKYAQTEYAVISGCFGVFLGFIAGMGVGSYMVSFDGGVVFLSTVLHTFKSGVQTFEKFWTGHVDFLTNVQQIIENSFKVNIDLKPINTQSIFSD</sequence>
<proteinExistence type="predicted"/>
<reference evidence="2 3" key="1">
    <citation type="submission" date="2018-06" db="EMBL/GenBank/DDBJ databases">
        <title>Comparative genomics reveals the genomic features of Rhizophagus irregularis, R. cerebriforme, R. diaphanum and Gigaspora rosea, and their symbiotic lifestyle signature.</title>
        <authorList>
            <person name="Morin E."/>
            <person name="San Clemente H."/>
            <person name="Chen E.C.H."/>
            <person name="De La Providencia I."/>
            <person name="Hainaut M."/>
            <person name="Kuo A."/>
            <person name="Kohler A."/>
            <person name="Murat C."/>
            <person name="Tang N."/>
            <person name="Roy S."/>
            <person name="Loubradou J."/>
            <person name="Henrissat B."/>
            <person name="Grigoriev I.V."/>
            <person name="Corradi N."/>
            <person name="Roux C."/>
            <person name="Martin F.M."/>
        </authorList>
    </citation>
    <scope>NUCLEOTIDE SEQUENCE [LARGE SCALE GENOMIC DNA]</scope>
    <source>
        <strain evidence="2 3">DAOM 194757</strain>
    </source>
</reference>
<name>A0A397V9Z1_9GLOM</name>
<comment type="caution">
    <text evidence="2">The sequence shown here is derived from an EMBL/GenBank/DDBJ whole genome shotgun (WGS) entry which is preliminary data.</text>
</comment>
<keyword evidence="3" id="KW-1185">Reference proteome</keyword>
<organism evidence="2 3">
    <name type="scientific">Gigaspora rosea</name>
    <dbReference type="NCBI Taxonomy" id="44941"/>
    <lineage>
        <taxon>Eukaryota</taxon>
        <taxon>Fungi</taxon>
        <taxon>Fungi incertae sedis</taxon>
        <taxon>Mucoromycota</taxon>
        <taxon>Glomeromycotina</taxon>
        <taxon>Glomeromycetes</taxon>
        <taxon>Diversisporales</taxon>
        <taxon>Gigasporaceae</taxon>
        <taxon>Gigaspora</taxon>
    </lineage>
</organism>
<accession>A0A397V9Z1</accession>
<protein>
    <submittedName>
        <fullName evidence="2">Uncharacterized protein</fullName>
    </submittedName>
</protein>
<evidence type="ECO:0000313" key="3">
    <source>
        <dbReference type="Proteomes" id="UP000266673"/>
    </source>
</evidence>
<keyword evidence="1" id="KW-0472">Membrane</keyword>
<dbReference type="AlphaFoldDB" id="A0A397V9Z1"/>
<dbReference type="Proteomes" id="UP000266673">
    <property type="component" value="Unassembled WGS sequence"/>
</dbReference>
<evidence type="ECO:0000313" key="2">
    <source>
        <dbReference type="EMBL" id="RIB18862.1"/>
    </source>
</evidence>
<keyword evidence="1" id="KW-0812">Transmembrane</keyword>
<gene>
    <name evidence="2" type="ORF">C2G38_2084616</name>
</gene>
<evidence type="ECO:0000256" key="1">
    <source>
        <dbReference type="SAM" id="Phobius"/>
    </source>
</evidence>
<dbReference type="EMBL" id="QKWP01000512">
    <property type="protein sequence ID" value="RIB18862.1"/>
    <property type="molecule type" value="Genomic_DNA"/>
</dbReference>
<keyword evidence="1" id="KW-1133">Transmembrane helix</keyword>
<feature type="transmembrane region" description="Helical" evidence="1">
    <location>
        <begin position="122"/>
        <end position="146"/>
    </location>
</feature>